<comment type="caution">
    <text evidence="2">The sequence shown here is derived from an EMBL/GenBank/DDBJ whole genome shotgun (WGS) entry which is preliminary data.</text>
</comment>
<dbReference type="Proteomes" id="UP001140011">
    <property type="component" value="Unassembled WGS sequence"/>
</dbReference>
<evidence type="ECO:0000313" key="2">
    <source>
        <dbReference type="EMBL" id="KAJ2750470.1"/>
    </source>
</evidence>
<dbReference type="EMBL" id="JANBUH010000556">
    <property type="protein sequence ID" value="KAJ2750470.1"/>
    <property type="molecule type" value="Genomic_DNA"/>
</dbReference>
<reference evidence="2" key="1">
    <citation type="submission" date="2022-07" db="EMBL/GenBank/DDBJ databases">
        <title>Phylogenomic reconstructions and comparative analyses of Kickxellomycotina fungi.</title>
        <authorList>
            <person name="Reynolds N.K."/>
            <person name="Stajich J.E."/>
            <person name="Barry K."/>
            <person name="Grigoriev I.V."/>
            <person name="Crous P."/>
            <person name="Smith M.E."/>
        </authorList>
    </citation>
    <scope>NUCLEOTIDE SEQUENCE</scope>
    <source>
        <strain evidence="2">BCRC 34297</strain>
    </source>
</reference>
<dbReference type="AlphaFoldDB" id="A0A9W8L7T6"/>
<feature type="region of interest" description="Disordered" evidence="1">
    <location>
        <begin position="1"/>
        <end position="25"/>
    </location>
</feature>
<gene>
    <name evidence="2" type="ORF">GGI19_005092</name>
</gene>
<proteinExistence type="predicted"/>
<evidence type="ECO:0000313" key="3">
    <source>
        <dbReference type="Proteomes" id="UP001140011"/>
    </source>
</evidence>
<protein>
    <submittedName>
        <fullName evidence="2">Uncharacterized protein</fullName>
    </submittedName>
</protein>
<accession>A0A9W8L7T6</accession>
<feature type="compositionally biased region" description="Polar residues" evidence="1">
    <location>
        <begin position="89"/>
        <end position="100"/>
    </location>
</feature>
<evidence type="ECO:0000256" key="1">
    <source>
        <dbReference type="SAM" id="MobiDB-lite"/>
    </source>
</evidence>
<organism evidence="2 3">
    <name type="scientific">Coemansia pectinata</name>
    <dbReference type="NCBI Taxonomy" id="1052879"/>
    <lineage>
        <taxon>Eukaryota</taxon>
        <taxon>Fungi</taxon>
        <taxon>Fungi incertae sedis</taxon>
        <taxon>Zoopagomycota</taxon>
        <taxon>Kickxellomycotina</taxon>
        <taxon>Kickxellomycetes</taxon>
        <taxon>Kickxellales</taxon>
        <taxon>Kickxellaceae</taxon>
        <taxon>Coemansia</taxon>
    </lineage>
</organism>
<sequence>MEQGGSDPVGGSFGSVAGGSRAPSVSAAHVMPLPSMRVAHPNISANMPLVPSPLSNKLPTAAFELADMPVLRPRATPDSSAKENEVPKGNTTMNHGNSSKGENKRDADAQAQDTPQNPPKRYRGQAQNQ</sequence>
<feature type="region of interest" description="Disordered" evidence="1">
    <location>
        <begin position="67"/>
        <end position="129"/>
    </location>
</feature>
<keyword evidence="3" id="KW-1185">Reference proteome</keyword>
<name>A0A9W8L7T6_9FUNG</name>
<feature type="compositionally biased region" description="Gly residues" evidence="1">
    <location>
        <begin position="7"/>
        <end position="17"/>
    </location>
</feature>